<dbReference type="Proteomes" id="UP000005365">
    <property type="component" value="Unassembled WGS sequence"/>
</dbReference>
<keyword evidence="2" id="KW-1185">Reference proteome</keyword>
<reference evidence="1" key="1">
    <citation type="submission" date="2009-07" db="EMBL/GenBank/DDBJ databases">
        <authorList>
            <person name="Weinstock G."/>
            <person name="Sodergren E."/>
            <person name="Clifton S."/>
            <person name="Fulton L."/>
            <person name="Fulton B."/>
            <person name="Courtney L."/>
            <person name="Fronick C."/>
            <person name="Harrison M."/>
            <person name="Strong C."/>
            <person name="Farmer C."/>
            <person name="Delahaunty K."/>
            <person name="Markovic C."/>
            <person name="Hall O."/>
            <person name="Minx P."/>
            <person name="Tomlinson C."/>
            <person name="Mitreva M."/>
            <person name="Nelson J."/>
            <person name="Hou S."/>
            <person name="Wollam A."/>
            <person name="Pepin K.H."/>
            <person name="Johnson M."/>
            <person name="Bhonagiri V."/>
            <person name="Nash W.E."/>
            <person name="Warren W."/>
            <person name="Chinwalla A."/>
            <person name="Mardis E.R."/>
            <person name="Wilson R.K."/>
        </authorList>
    </citation>
    <scope>NUCLEOTIDE SEQUENCE [LARGE SCALE GENOMIC DNA]</scope>
    <source>
        <strain evidence="1">ATCC 29256</strain>
    </source>
</reference>
<evidence type="ECO:0000313" key="1">
    <source>
        <dbReference type="EMBL" id="EET45163.1"/>
    </source>
</evidence>
<comment type="caution">
    <text evidence="1">The sequence shown here is derived from an EMBL/GenBank/DDBJ whole genome shotgun (WGS) entry which is preliminary data.</text>
</comment>
<evidence type="ECO:0000313" key="2">
    <source>
        <dbReference type="Proteomes" id="UP000005365"/>
    </source>
</evidence>
<proteinExistence type="predicted"/>
<sequence>MNSQHYIAACLLLTESKFSDDPIQIPSSSLTHIAAIHALSFVFKPLQ</sequence>
<organism evidence="1 2">
    <name type="scientific">Neisseria sicca ATCC 29256</name>
    <dbReference type="NCBI Taxonomy" id="547045"/>
    <lineage>
        <taxon>Bacteria</taxon>
        <taxon>Pseudomonadati</taxon>
        <taxon>Pseudomonadota</taxon>
        <taxon>Betaproteobacteria</taxon>
        <taxon>Neisseriales</taxon>
        <taxon>Neisseriaceae</taxon>
        <taxon>Neisseria</taxon>
    </lineage>
</organism>
<name>C6M3L0_NEISI</name>
<protein>
    <submittedName>
        <fullName evidence="1">Uncharacterized protein</fullName>
    </submittedName>
</protein>
<gene>
    <name evidence="1" type="ORF">NEISICOT_01158</name>
</gene>
<dbReference type="AlphaFoldDB" id="C6M3L0"/>
<dbReference type="EMBL" id="ACKO02000005">
    <property type="protein sequence ID" value="EET45163.1"/>
    <property type="molecule type" value="Genomic_DNA"/>
</dbReference>
<accession>C6M3L0</accession>